<dbReference type="AlphaFoldDB" id="A0A345Z4F0"/>
<dbReference type="Gene3D" id="3.40.50.150">
    <property type="entry name" value="Vaccinia Virus protein VP39"/>
    <property type="match status" value="1"/>
</dbReference>
<sequence>MGNYYPSLSGLIYDLTKPVGHSVDGDLEFYYEEIKEINGQILEAGVGTGRMLIPFLRKGIDIEGIDNSQEMLEICKINLLKYKENTTLLLGDLVETEFEKKYEAILMPTGTICLIEEREKVIKLIKKFKSILTKNGKVIIDLIFPSNFKAGTIHSFDYKIDDNRSIKLTNISKEIDWVNQKTISELVYEDFHKEKLVETQRQQFNLNWFGVDEFKAILKEAGFIDIKVIINYGMKRVLNLKTVTIIAK</sequence>
<dbReference type="InterPro" id="IPR029063">
    <property type="entry name" value="SAM-dependent_MTases_sf"/>
</dbReference>
<dbReference type="RefSeq" id="WP_115558375.1">
    <property type="nucleotide sequence ID" value="NZ_CP031376.1"/>
</dbReference>
<dbReference type="GO" id="GO:0032259">
    <property type="term" value="P:methylation"/>
    <property type="evidence" value="ECO:0007669"/>
    <property type="project" value="UniProtKB-KW"/>
</dbReference>
<evidence type="ECO:0000313" key="2">
    <source>
        <dbReference type="EMBL" id="AXK51479.1"/>
    </source>
</evidence>
<name>A0A345Z4F0_9MOLU</name>
<keyword evidence="2" id="KW-0489">Methyltransferase</keyword>
<dbReference type="EMBL" id="CP031376">
    <property type="protein sequence ID" value="AXK51479.1"/>
    <property type="molecule type" value="Genomic_DNA"/>
</dbReference>
<dbReference type="SUPFAM" id="SSF53335">
    <property type="entry name" value="S-adenosyl-L-methionine-dependent methyltransferases"/>
    <property type="match status" value="1"/>
</dbReference>
<dbReference type="InterPro" id="IPR041698">
    <property type="entry name" value="Methyltransf_25"/>
</dbReference>
<dbReference type="OrthoDB" id="9804312at2"/>
<keyword evidence="2" id="KW-0808">Transferase</keyword>
<dbReference type="KEGG" id="salx:SALLE_v1c08090"/>
<evidence type="ECO:0000313" key="3">
    <source>
        <dbReference type="Proteomes" id="UP000254792"/>
    </source>
</evidence>
<dbReference type="Proteomes" id="UP000254792">
    <property type="component" value="Chromosome"/>
</dbReference>
<dbReference type="CDD" id="cd02440">
    <property type="entry name" value="AdoMet_MTases"/>
    <property type="match status" value="1"/>
</dbReference>
<gene>
    <name evidence="2" type="ORF">SALLE_v1c08090</name>
</gene>
<protein>
    <submittedName>
        <fullName evidence="2">Methyltransferase</fullName>
    </submittedName>
</protein>
<dbReference type="Pfam" id="PF13649">
    <property type="entry name" value="Methyltransf_25"/>
    <property type="match status" value="1"/>
</dbReference>
<keyword evidence="3" id="KW-1185">Reference proteome</keyword>
<proteinExistence type="predicted"/>
<evidence type="ECO:0000259" key="1">
    <source>
        <dbReference type="Pfam" id="PF13649"/>
    </source>
</evidence>
<reference evidence="2 3" key="1">
    <citation type="submission" date="2018-07" db="EMBL/GenBank/DDBJ databases">
        <title>Complete genome sequence of Spiroplasma alleghenense PLHS-1 (ATCC 51752).</title>
        <authorList>
            <person name="Chou L."/>
            <person name="Lee T.-Y."/>
            <person name="Tsai Y.-M."/>
            <person name="Kuo C.-H."/>
        </authorList>
    </citation>
    <scope>NUCLEOTIDE SEQUENCE [LARGE SCALE GENOMIC DNA]</scope>
    <source>
        <strain evidence="2 3">PLHS-1</strain>
    </source>
</reference>
<dbReference type="GO" id="GO:0008168">
    <property type="term" value="F:methyltransferase activity"/>
    <property type="evidence" value="ECO:0007669"/>
    <property type="project" value="UniProtKB-KW"/>
</dbReference>
<dbReference type="Gene3D" id="2.20.25.110">
    <property type="entry name" value="S-adenosyl-L-methionine-dependent methyltransferases"/>
    <property type="match status" value="1"/>
</dbReference>
<accession>A0A345Z4F0</accession>
<organism evidence="2 3">
    <name type="scientific">Spiroplasma alleghenense</name>
    <dbReference type="NCBI Taxonomy" id="216931"/>
    <lineage>
        <taxon>Bacteria</taxon>
        <taxon>Bacillati</taxon>
        <taxon>Mycoplasmatota</taxon>
        <taxon>Mollicutes</taxon>
        <taxon>Entomoplasmatales</taxon>
        <taxon>Spiroplasmataceae</taxon>
        <taxon>Spiroplasma</taxon>
    </lineage>
</organism>
<feature type="domain" description="Methyltransferase" evidence="1">
    <location>
        <begin position="41"/>
        <end position="136"/>
    </location>
</feature>